<dbReference type="EMBL" id="AJVK01027299">
    <property type="status" value="NOT_ANNOTATED_CDS"/>
    <property type="molecule type" value="Genomic_DNA"/>
</dbReference>
<dbReference type="EMBL" id="AJVK01027301">
    <property type="status" value="NOT_ANNOTATED_CDS"/>
    <property type="molecule type" value="Genomic_DNA"/>
</dbReference>
<dbReference type="Gene3D" id="3.40.30.10">
    <property type="entry name" value="Glutaredoxin"/>
    <property type="match status" value="1"/>
</dbReference>
<dbReference type="VEuPathDB" id="VectorBase:PPAI003758"/>
<accession>A0A1B0D885</accession>
<dbReference type="Pfam" id="PF00462">
    <property type="entry name" value="Glutaredoxin"/>
    <property type="match status" value="1"/>
</dbReference>
<proteinExistence type="predicted"/>
<reference evidence="1" key="1">
    <citation type="submission" date="2022-08" db="UniProtKB">
        <authorList>
            <consortium name="EnsemblMetazoa"/>
        </authorList>
    </citation>
    <scope>IDENTIFICATION</scope>
    <source>
        <strain evidence="1">Israel</strain>
    </source>
</reference>
<dbReference type="InterPro" id="IPR002109">
    <property type="entry name" value="Glutaredoxin"/>
</dbReference>
<dbReference type="EMBL" id="AJVK01027300">
    <property type="status" value="NOT_ANNOTATED_CDS"/>
    <property type="molecule type" value="Genomic_DNA"/>
</dbReference>
<evidence type="ECO:0000313" key="2">
    <source>
        <dbReference type="Proteomes" id="UP000092462"/>
    </source>
</evidence>
<dbReference type="AlphaFoldDB" id="A0A1B0D885"/>
<dbReference type="PANTHER" id="PTHR45669">
    <property type="entry name" value="GLUTAREDOXIN DOMAIN-CONTAINING CYSTEINE-RICH PROTEIN CG12206-RELATED"/>
    <property type="match status" value="1"/>
</dbReference>
<dbReference type="PANTHER" id="PTHR45669:SF22">
    <property type="entry name" value="GLUTAREDOXIN DOMAIN-CONTAINING CYSTEINE-RICH PROTEIN CG12206-RELATED"/>
    <property type="match status" value="1"/>
</dbReference>
<sequence length="102" mass="11987">MDNYKEKDAGKVVLYTTSMGIVRETYAKCNCLKQILRTLLVKFEERDVFMSTEYQQEIKDRMQCDNIDVPQLFVDGQHIGNAETVERLNEEGELRKMLKAYK</sequence>
<dbReference type="SUPFAM" id="SSF52833">
    <property type="entry name" value="Thioredoxin-like"/>
    <property type="match status" value="1"/>
</dbReference>
<keyword evidence="2" id="KW-1185">Reference proteome</keyword>
<name>A0A1B0D885_PHLPP</name>
<organism evidence="1 2">
    <name type="scientific">Phlebotomus papatasi</name>
    <name type="common">Sandfly</name>
    <dbReference type="NCBI Taxonomy" id="29031"/>
    <lineage>
        <taxon>Eukaryota</taxon>
        <taxon>Metazoa</taxon>
        <taxon>Ecdysozoa</taxon>
        <taxon>Arthropoda</taxon>
        <taxon>Hexapoda</taxon>
        <taxon>Insecta</taxon>
        <taxon>Pterygota</taxon>
        <taxon>Neoptera</taxon>
        <taxon>Endopterygota</taxon>
        <taxon>Diptera</taxon>
        <taxon>Nematocera</taxon>
        <taxon>Psychodoidea</taxon>
        <taxon>Psychodidae</taxon>
        <taxon>Phlebotomus</taxon>
        <taxon>Phlebotomus</taxon>
    </lineage>
</organism>
<dbReference type="EnsemblMetazoa" id="PPAI003758-RA">
    <property type="protein sequence ID" value="PPAI003758-PA"/>
    <property type="gene ID" value="PPAI003758"/>
</dbReference>
<dbReference type="PROSITE" id="PS51354">
    <property type="entry name" value="GLUTAREDOXIN_2"/>
    <property type="match status" value="1"/>
</dbReference>
<dbReference type="InterPro" id="IPR036249">
    <property type="entry name" value="Thioredoxin-like_sf"/>
</dbReference>
<protein>
    <submittedName>
        <fullName evidence="1">Uncharacterized protein</fullName>
    </submittedName>
</protein>
<dbReference type="Proteomes" id="UP000092462">
    <property type="component" value="Unassembled WGS sequence"/>
</dbReference>
<evidence type="ECO:0000313" key="1">
    <source>
        <dbReference type="EnsemblMetazoa" id="PPAI003758-PA"/>
    </source>
</evidence>
<dbReference type="VEuPathDB" id="VectorBase:PPAPM1_008361"/>